<feature type="region of interest" description="Disordered" evidence="1">
    <location>
        <begin position="27"/>
        <end position="47"/>
    </location>
</feature>
<gene>
    <name evidence="3" type="ORF">BGCPKDLD_0736</name>
</gene>
<feature type="signal peptide" evidence="2">
    <location>
        <begin position="1"/>
        <end position="22"/>
    </location>
</feature>
<sequence>MDRTCATTWAICALGLAVAGWAAVSTPRPAVSTSEHRGDIPRVRGASHKPEIDPAVTFFVTRAATSAR</sequence>
<feature type="compositionally biased region" description="Basic and acidic residues" evidence="1">
    <location>
        <begin position="34"/>
        <end position="47"/>
    </location>
</feature>
<feature type="chain" id="PRO_5046065054" description="Secreted protein" evidence="2">
    <location>
        <begin position="23"/>
        <end position="68"/>
    </location>
</feature>
<evidence type="ECO:0000313" key="3">
    <source>
        <dbReference type="EMBL" id="GJE74167.1"/>
    </source>
</evidence>
<protein>
    <recommendedName>
        <fullName evidence="5">Secreted protein</fullName>
    </recommendedName>
</protein>
<organism evidence="3 4">
    <name type="scientific">Methylorubrum suomiense</name>
    <dbReference type="NCBI Taxonomy" id="144191"/>
    <lineage>
        <taxon>Bacteria</taxon>
        <taxon>Pseudomonadati</taxon>
        <taxon>Pseudomonadota</taxon>
        <taxon>Alphaproteobacteria</taxon>
        <taxon>Hyphomicrobiales</taxon>
        <taxon>Methylobacteriaceae</taxon>
        <taxon>Methylorubrum</taxon>
    </lineage>
</organism>
<dbReference type="EMBL" id="BPRE01000002">
    <property type="protein sequence ID" value="GJE74167.1"/>
    <property type="molecule type" value="Genomic_DNA"/>
</dbReference>
<evidence type="ECO:0000256" key="2">
    <source>
        <dbReference type="SAM" id="SignalP"/>
    </source>
</evidence>
<reference evidence="3" key="1">
    <citation type="journal article" date="2021" name="Front. Microbiol.">
        <title>Comprehensive Comparative Genomics and Phenotyping of Methylobacterium Species.</title>
        <authorList>
            <person name="Alessa O."/>
            <person name="Ogura Y."/>
            <person name="Fujitani Y."/>
            <person name="Takami H."/>
            <person name="Hayashi T."/>
            <person name="Sahin N."/>
            <person name="Tani A."/>
        </authorList>
    </citation>
    <scope>NUCLEOTIDE SEQUENCE</scope>
    <source>
        <strain evidence="3">DSM 14458</strain>
    </source>
</reference>
<comment type="caution">
    <text evidence="3">The sequence shown here is derived from an EMBL/GenBank/DDBJ whole genome shotgun (WGS) entry which is preliminary data.</text>
</comment>
<dbReference type="Proteomes" id="UP001055093">
    <property type="component" value="Unassembled WGS sequence"/>
</dbReference>
<keyword evidence="2" id="KW-0732">Signal</keyword>
<evidence type="ECO:0000313" key="4">
    <source>
        <dbReference type="Proteomes" id="UP001055093"/>
    </source>
</evidence>
<evidence type="ECO:0000256" key="1">
    <source>
        <dbReference type="SAM" id="MobiDB-lite"/>
    </source>
</evidence>
<evidence type="ECO:0008006" key="5">
    <source>
        <dbReference type="Google" id="ProtNLM"/>
    </source>
</evidence>
<reference evidence="3" key="2">
    <citation type="submission" date="2021-08" db="EMBL/GenBank/DDBJ databases">
        <authorList>
            <person name="Tani A."/>
            <person name="Ola A."/>
            <person name="Ogura Y."/>
            <person name="Katsura K."/>
            <person name="Hayashi T."/>
        </authorList>
    </citation>
    <scope>NUCLEOTIDE SEQUENCE</scope>
    <source>
        <strain evidence="3">DSM 14458</strain>
    </source>
</reference>
<name>A0ABQ4UTZ7_9HYPH</name>
<proteinExistence type="predicted"/>
<keyword evidence="4" id="KW-1185">Reference proteome</keyword>
<accession>A0ABQ4UTZ7</accession>